<evidence type="ECO:0000313" key="2">
    <source>
        <dbReference type="EMBL" id="SPX62658.1"/>
    </source>
</evidence>
<proteinExistence type="predicted"/>
<gene>
    <name evidence="1" type="ORF">Lfee_1444</name>
    <name evidence="2" type="ORF">NCTC12022_03420</name>
</gene>
<dbReference type="EMBL" id="UASS01000039">
    <property type="protein sequence ID" value="SPX62658.1"/>
    <property type="molecule type" value="Genomic_DNA"/>
</dbReference>
<dbReference type="AlphaFoldDB" id="A0A0W0TUW6"/>
<dbReference type="RefSeq" id="WP_131753165.1">
    <property type="nucleotide sequence ID" value="NZ_CAAAHT010000017.1"/>
</dbReference>
<evidence type="ECO:0000313" key="4">
    <source>
        <dbReference type="Proteomes" id="UP000251942"/>
    </source>
</evidence>
<evidence type="ECO:0000313" key="1">
    <source>
        <dbReference type="EMBL" id="KTC99278.1"/>
    </source>
</evidence>
<protein>
    <submittedName>
        <fullName evidence="1">Uncharacterized protein</fullName>
    </submittedName>
</protein>
<reference evidence="1 3" key="1">
    <citation type="submission" date="2015-11" db="EMBL/GenBank/DDBJ databases">
        <title>Genomic analysis of 38 Legionella species identifies large and diverse effector repertoires.</title>
        <authorList>
            <person name="Burstein D."/>
            <person name="Amaro F."/>
            <person name="Zusman T."/>
            <person name="Lifshitz Z."/>
            <person name="Cohen O."/>
            <person name="Gilbert J.A."/>
            <person name="Pupko T."/>
            <person name="Shuman H.A."/>
            <person name="Segal G."/>
        </authorList>
    </citation>
    <scope>NUCLEOTIDE SEQUENCE [LARGE SCALE GENOMIC DNA]</scope>
    <source>
        <strain evidence="1 3">WO-44C</strain>
    </source>
</reference>
<sequence>MRSVHSELYREYNRRHQVIIDDFFRKSTALEYRFVDPVLESSCTGVYTVVLRAVSPRSFLTAASFERSLFKYVLVVVLLKE</sequence>
<dbReference type="PATRIC" id="fig|453.4.peg.1578"/>
<dbReference type="STRING" id="453.Lfee_1444"/>
<reference evidence="2 4" key="2">
    <citation type="submission" date="2018-06" db="EMBL/GenBank/DDBJ databases">
        <authorList>
            <consortium name="Pathogen Informatics"/>
            <person name="Doyle S."/>
        </authorList>
    </citation>
    <scope>NUCLEOTIDE SEQUENCE [LARGE SCALE GENOMIC DNA]</scope>
    <source>
        <strain evidence="2 4">NCTC12022</strain>
    </source>
</reference>
<dbReference type="Proteomes" id="UP000251942">
    <property type="component" value="Unassembled WGS sequence"/>
</dbReference>
<dbReference type="EMBL" id="LNYB01000051">
    <property type="protein sequence ID" value="KTC99278.1"/>
    <property type="molecule type" value="Genomic_DNA"/>
</dbReference>
<name>A0A0W0TUW6_9GAMM</name>
<accession>A0A0W0TUW6</accession>
<evidence type="ECO:0000313" key="3">
    <source>
        <dbReference type="Proteomes" id="UP000054698"/>
    </source>
</evidence>
<keyword evidence="3" id="KW-1185">Reference proteome</keyword>
<dbReference type="Proteomes" id="UP000054698">
    <property type="component" value="Unassembled WGS sequence"/>
</dbReference>
<organism evidence="1 3">
    <name type="scientific">Legionella feeleii</name>
    <dbReference type="NCBI Taxonomy" id="453"/>
    <lineage>
        <taxon>Bacteria</taxon>
        <taxon>Pseudomonadati</taxon>
        <taxon>Pseudomonadota</taxon>
        <taxon>Gammaproteobacteria</taxon>
        <taxon>Legionellales</taxon>
        <taxon>Legionellaceae</taxon>
        <taxon>Legionella</taxon>
    </lineage>
</organism>